<reference evidence="2 3" key="1">
    <citation type="submission" date="2024-08" db="EMBL/GenBank/DDBJ databases">
        <title>Gnathostoma spinigerum genome.</title>
        <authorList>
            <person name="Gonzalez-Bertolin B."/>
            <person name="Monzon S."/>
            <person name="Zaballos A."/>
            <person name="Jimenez P."/>
            <person name="Dekumyoy P."/>
            <person name="Varona S."/>
            <person name="Cuesta I."/>
            <person name="Sumanam S."/>
            <person name="Adisakwattana P."/>
            <person name="Gasser R.B."/>
            <person name="Hernandez-Gonzalez A."/>
            <person name="Young N.D."/>
            <person name="Perteguer M.J."/>
        </authorList>
    </citation>
    <scope>NUCLEOTIDE SEQUENCE [LARGE SCALE GENOMIC DNA]</scope>
    <source>
        <strain evidence="2">AL3</strain>
        <tissue evidence="2">Liver</tissue>
    </source>
</reference>
<evidence type="ECO:0000313" key="3">
    <source>
        <dbReference type="Proteomes" id="UP001608902"/>
    </source>
</evidence>
<dbReference type="PANTHER" id="PTHR12892:SF15">
    <property type="entry name" value="POST-GPI ATTACHMENT TO PROTEINS FACTOR 2-LIKE"/>
    <property type="match status" value="1"/>
</dbReference>
<gene>
    <name evidence="2" type="ORF">AB6A40_008936</name>
</gene>
<keyword evidence="1" id="KW-0812">Transmembrane</keyword>
<protein>
    <submittedName>
        <fullName evidence="2">Uncharacterized protein</fullName>
    </submittedName>
</protein>
<organism evidence="2 3">
    <name type="scientific">Gnathostoma spinigerum</name>
    <dbReference type="NCBI Taxonomy" id="75299"/>
    <lineage>
        <taxon>Eukaryota</taxon>
        <taxon>Metazoa</taxon>
        <taxon>Ecdysozoa</taxon>
        <taxon>Nematoda</taxon>
        <taxon>Chromadorea</taxon>
        <taxon>Rhabditida</taxon>
        <taxon>Spirurina</taxon>
        <taxon>Gnathostomatomorpha</taxon>
        <taxon>Gnathostomatoidea</taxon>
        <taxon>Gnathostomatidae</taxon>
        <taxon>Gnathostoma</taxon>
    </lineage>
</organism>
<proteinExistence type="predicted"/>
<name>A0ABD6ESW9_9BILA</name>
<keyword evidence="3" id="KW-1185">Reference proteome</keyword>
<dbReference type="EMBL" id="JBGFUD010008795">
    <property type="protein sequence ID" value="MFH4982227.1"/>
    <property type="molecule type" value="Genomic_DNA"/>
</dbReference>
<evidence type="ECO:0000256" key="1">
    <source>
        <dbReference type="SAM" id="Phobius"/>
    </source>
</evidence>
<dbReference type="Proteomes" id="UP001608902">
    <property type="component" value="Unassembled WGS sequence"/>
</dbReference>
<feature type="transmembrane region" description="Helical" evidence="1">
    <location>
        <begin position="78"/>
        <end position="96"/>
    </location>
</feature>
<accession>A0ABD6ESW9</accession>
<dbReference type="AlphaFoldDB" id="A0ABD6ESW9"/>
<feature type="transmembrane region" description="Helical" evidence="1">
    <location>
        <begin position="20"/>
        <end position="41"/>
    </location>
</feature>
<evidence type="ECO:0000313" key="2">
    <source>
        <dbReference type="EMBL" id="MFH4982227.1"/>
    </source>
</evidence>
<comment type="caution">
    <text evidence="2">The sequence shown here is derived from an EMBL/GenBank/DDBJ whole genome shotgun (WGS) entry which is preliminary data.</text>
</comment>
<keyword evidence="1" id="KW-0472">Membrane</keyword>
<dbReference type="InterPro" id="IPR039545">
    <property type="entry name" value="PGAP2"/>
</dbReference>
<dbReference type="PANTHER" id="PTHR12892">
    <property type="entry name" value="FGF RECEPTOR ACTIVATING PROTEIN 1"/>
    <property type="match status" value="1"/>
</dbReference>
<sequence>MTRISDKRRVILLPMSIQKFAVIGSLLPGFACYLCVAYTYIFQSEFVSNFTAPGCQQAKSGFMSLSYSITVMQPQTQFWLIIMFGSLPIRFLFTLAEKGKRK</sequence>
<keyword evidence="1" id="KW-1133">Transmembrane helix</keyword>